<dbReference type="EMBL" id="ASPP01025306">
    <property type="protein sequence ID" value="ETO08160.1"/>
    <property type="molecule type" value="Genomic_DNA"/>
</dbReference>
<evidence type="ECO:0000256" key="1">
    <source>
        <dbReference type="SAM" id="Phobius"/>
    </source>
</evidence>
<dbReference type="AlphaFoldDB" id="X6M548"/>
<name>X6M548_RETFI</name>
<accession>X6M548</accession>
<keyword evidence="1" id="KW-0812">Transmembrane</keyword>
<feature type="transmembrane region" description="Helical" evidence="1">
    <location>
        <begin position="61"/>
        <end position="85"/>
    </location>
</feature>
<keyword evidence="1" id="KW-1133">Transmembrane helix</keyword>
<keyword evidence="1" id="KW-0472">Membrane</keyword>
<gene>
    <name evidence="2" type="ORF">RFI_29226</name>
</gene>
<evidence type="ECO:0000313" key="2">
    <source>
        <dbReference type="EMBL" id="ETO08160.1"/>
    </source>
</evidence>
<reference evidence="2 3" key="1">
    <citation type="journal article" date="2013" name="Curr. Biol.">
        <title>The Genome of the Foraminiferan Reticulomyxa filosa.</title>
        <authorList>
            <person name="Glockner G."/>
            <person name="Hulsmann N."/>
            <person name="Schleicher M."/>
            <person name="Noegel A.A."/>
            <person name="Eichinger L."/>
            <person name="Gallinger C."/>
            <person name="Pawlowski J."/>
            <person name="Sierra R."/>
            <person name="Euteneuer U."/>
            <person name="Pillet L."/>
            <person name="Moustafa A."/>
            <person name="Platzer M."/>
            <person name="Groth M."/>
            <person name="Szafranski K."/>
            <person name="Schliwa M."/>
        </authorList>
    </citation>
    <scope>NUCLEOTIDE SEQUENCE [LARGE SCALE GENOMIC DNA]</scope>
</reference>
<comment type="caution">
    <text evidence="2">The sequence shown here is derived from an EMBL/GenBank/DDBJ whole genome shotgun (WGS) entry which is preliminary data.</text>
</comment>
<evidence type="ECO:0000313" key="3">
    <source>
        <dbReference type="Proteomes" id="UP000023152"/>
    </source>
</evidence>
<dbReference type="Proteomes" id="UP000023152">
    <property type="component" value="Unassembled WGS sequence"/>
</dbReference>
<organism evidence="2 3">
    <name type="scientific">Reticulomyxa filosa</name>
    <dbReference type="NCBI Taxonomy" id="46433"/>
    <lineage>
        <taxon>Eukaryota</taxon>
        <taxon>Sar</taxon>
        <taxon>Rhizaria</taxon>
        <taxon>Retaria</taxon>
        <taxon>Foraminifera</taxon>
        <taxon>Monothalamids</taxon>
        <taxon>Reticulomyxidae</taxon>
        <taxon>Reticulomyxa</taxon>
    </lineage>
</organism>
<protein>
    <submittedName>
        <fullName evidence="2">Uncharacterized protein</fullName>
    </submittedName>
</protein>
<keyword evidence="3" id="KW-1185">Reference proteome</keyword>
<sequence length="214" mass="25386">MKSNPCYNNQKLKRWLFSSLFLLLQLTTYCFYKYQVFFKRPVREYVEKKKKLNNTSLQYKVISQVVTFNVFCFIFITSFLIEAFYPKKKLDAHQRVFCFVKLLFNKNSYIITTKEVMLKQIDNVNNEDELSHAQKESARLLGGMQQEPTSKKYAREIRVLKRLCGDIIDEEALKKQMEESKGDISLVIENIISKVITQNKHIINIEKKKKDNNN</sequence>
<proteinExistence type="predicted"/>